<dbReference type="SMART" id="SM00448">
    <property type="entry name" value="REC"/>
    <property type="match status" value="1"/>
</dbReference>
<dbReference type="PANTHER" id="PTHR44688">
    <property type="entry name" value="DNA-BINDING TRANSCRIPTIONAL ACTIVATOR DEVR_DOSR"/>
    <property type="match status" value="1"/>
</dbReference>
<evidence type="ECO:0000256" key="5">
    <source>
        <dbReference type="PROSITE-ProRule" id="PRU00169"/>
    </source>
</evidence>
<keyword evidence="4" id="KW-0804">Transcription</keyword>
<dbReference type="Proteomes" id="UP000608513">
    <property type="component" value="Unassembled WGS sequence"/>
</dbReference>
<dbReference type="PROSITE" id="PS50110">
    <property type="entry name" value="RESPONSE_REGULATORY"/>
    <property type="match status" value="1"/>
</dbReference>
<evidence type="ECO:0000256" key="3">
    <source>
        <dbReference type="ARBA" id="ARBA00023125"/>
    </source>
</evidence>
<gene>
    <name evidence="8" type="ORF">H8N03_11115</name>
</gene>
<protein>
    <submittedName>
        <fullName evidence="8">Response regulator transcription factor</fullName>
    </submittedName>
</protein>
<keyword evidence="2" id="KW-0805">Transcription regulation</keyword>
<feature type="modified residue" description="4-aspartylphosphate" evidence="5">
    <location>
        <position position="66"/>
    </location>
</feature>
<feature type="domain" description="Response regulatory" evidence="7">
    <location>
        <begin position="15"/>
        <end position="131"/>
    </location>
</feature>
<dbReference type="PROSITE" id="PS50043">
    <property type="entry name" value="HTH_LUXR_2"/>
    <property type="match status" value="1"/>
</dbReference>
<dbReference type="GO" id="GO:0003677">
    <property type="term" value="F:DNA binding"/>
    <property type="evidence" value="ECO:0007669"/>
    <property type="project" value="UniProtKB-KW"/>
</dbReference>
<dbReference type="InterPro" id="IPR011006">
    <property type="entry name" value="CheY-like_superfamily"/>
</dbReference>
<keyword evidence="1 5" id="KW-0597">Phosphoprotein</keyword>
<dbReference type="Pfam" id="PF00196">
    <property type="entry name" value="GerE"/>
    <property type="match status" value="1"/>
</dbReference>
<dbReference type="InterPro" id="IPR058245">
    <property type="entry name" value="NreC/VraR/RcsB-like_REC"/>
</dbReference>
<evidence type="ECO:0000259" key="6">
    <source>
        <dbReference type="PROSITE" id="PS50043"/>
    </source>
</evidence>
<dbReference type="SUPFAM" id="SSF46894">
    <property type="entry name" value="C-terminal effector domain of the bipartite response regulators"/>
    <property type="match status" value="1"/>
</dbReference>
<dbReference type="Pfam" id="PF00072">
    <property type="entry name" value="Response_reg"/>
    <property type="match status" value="1"/>
</dbReference>
<evidence type="ECO:0000256" key="4">
    <source>
        <dbReference type="ARBA" id="ARBA00023163"/>
    </source>
</evidence>
<dbReference type="PRINTS" id="PR00038">
    <property type="entry name" value="HTHLUXR"/>
</dbReference>
<dbReference type="InterPro" id="IPR001789">
    <property type="entry name" value="Sig_transdc_resp-reg_receiver"/>
</dbReference>
<feature type="domain" description="HTH luxR-type" evidence="6">
    <location>
        <begin position="172"/>
        <end position="237"/>
    </location>
</feature>
<accession>A0A923MQS6</accession>
<dbReference type="SUPFAM" id="SSF52172">
    <property type="entry name" value="CheY-like"/>
    <property type="match status" value="1"/>
</dbReference>
<proteinExistence type="predicted"/>
<evidence type="ECO:0000256" key="2">
    <source>
        <dbReference type="ARBA" id="ARBA00023015"/>
    </source>
</evidence>
<dbReference type="EMBL" id="JACORT010000004">
    <property type="protein sequence ID" value="MBC5783495.1"/>
    <property type="molecule type" value="Genomic_DNA"/>
</dbReference>
<dbReference type="Gene3D" id="3.40.50.2300">
    <property type="match status" value="1"/>
</dbReference>
<dbReference type="CDD" id="cd06170">
    <property type="entry name" value="LuxR_C_like"/>
    <property type="match status" value="1"/>
</dbReference>
<dbReference type="PANTHER" id="PTHR44688:SF16">
    <property type="entry name" value="DNA-BINDING TRANSCRIPTIONAL ACTIVATOR DEVR_DOSR"/>
    <property type="match status" value="1"/>
</dbReference>
<evidence type="ECO:0000313" key="8">
    <source>
        <dbReference type="EMBL" id="MBC5783495.1"/>
    </source>
</evidence>
<comment type="caution">
    <text evidence="8">The sequence shown here is derived from an EMBL/GenBank/DDBJ whole genome shotgun (WGS) entry which is preliminary data.</text>
</comment>
<dbReference type="AlphaFoldDB" id="A0A923MQS6"/>
<dbReference type="InterPro" id="IPR016032">
    <property type="entry name" value="Sig_transdc_resp-reg_C-effctor"/>
</dbReference>
<sequence>MIQQYPAGRAAIRTSVVIVEDNALHAQRYRENLARDSSLVLVGEFDSAFAAMAAVGKLAPDVALVDLGLPDGSGFDVIRHIRATSPHTSIMVVSVFGGERNLFEAIEAGATGYLLKDSLADDFNASIHALQAGESPISPALARLLLVRLRPGSGAPAPAAPVVTEAAAVPAAPAEPSPLSPREMTILEAIARGSSVPEIGENLHISPLTVKSHVQKIYRKLEATSRQHAVYLAQQRGFLKL</sequence>
<name>A0A923MQS6_9BURK</name>
<dbReference type="GO" id="GO:0000160">
    <property type="term" value="P:phosphorelay signal transduction system"/>
    <property type="evidence" value="ECO:0007669"/>
    <property type="project" value="InterPro"/>
</dbReference>
<evidence type="ECO:0000259" key="7">
    <source>
        <dbReference type="PROSITE" id="PS50110"/>
    </source>
</evidence>
<reference evidence="8" key="1">
    <citation type="submission" date="2020-08" db="EMBL/GenBank/DDBJ databases">
        <title>Ramlibacter sp. USB13 16S ribosomal RNA gene genome sequencing and assembly.</title>
        <authorList>
            <person name="Kang M."/>
        </authorList>
    </citation>
    <scope>NUCLEOTIDE SEQUENCE</scope>
    <source>
        <strain evidence="8">USB13</strain>
    </source>
</reference>
<dbReference type="SMART" id="SM00421">
    <property type="entry name" value="HTH_LUXR"/>
    <property type="match status" value="1"/>
</dbReference>
<organism evidence="8 9">
    <name type="scientific">Ramlibacter cellulosilyticus</name>
    <dbReference type="NCBI Taxonomy" id="2764187"/>
    <lineage>
        <taxon>Bacteria</taxon>
        <taxon>Pseudomonadati</taxon>
        <taxon>Pseudomonadota</taxon>
        <taxon>Betaproteobacteria</taxon>
        <taxon>Burkholderiales</taxon>
        <taxon>Comamonadaceae</taxon>
        <taxon>Ramlibacter</taxon>
    </lineage>
</organism>
<keyword evidence="3" id="KW-0238">DNA-binding</keyword>
<dbReference type="RefSeq" id="WP_187076247.1">
    <property type="nucleotide sequence ID" value="NZ_JACORT010000004.1"/>
</dbReference>
<dbReference type="InterPro" id="IPR000792">
    <property type="entry name" value="Tscrpt_reg_LuxR_C"/>
</dbReference>
<dbReference type="GO" id="GO:0006355">
    <property type="term" value="P:regulation of DNA-templated transcription"/>
    <property type="evidence" value="ECO:0007669"/>
    <property type="project" value="InterPro"/>
</dbReference>
<keyword evidence="9" id="KW-1185">Reference proteome</keyword>
<dbReference type="CDD" id="cd17535">
    <property type="entry name" value="REC_NarL-like"/>
    <property type="match status" value="1"/>
</dbReference>
<evidence type="ECO:0000313" key="9">
    <source>
        <dbReference type="Proteomes" id="UP000608513"/>
    </source>
</evidence>
<evidence type="ECO:0000256" key="1">
    <source>
        <dbReference type="ARBA" id="ARBA00022553"/>
    </source>
</evidence>